<accession>A0A212QYD5</accession>
<protein>
    <submittedName>
        <fullName evidence="1">Uncharacterized protein</fullName>
    </submittedName>
</protein>
<keyword evidence="2" id="KW-1185">Reference proteome</keyword>
<evidence type="ECO:0000313" key="2">
    <source>
        <dbReference type="Proteomes" id="UP000198418"/>
    </source>
</evidence>
<dbReference type="EMBL" id="FYDG01000002">
    <property type="protein sequence ID" value="SNB64729.1"/>
    <property type="molecule type" value="Genomic_DNA"/>
</dbReference>
<organism evidence="1 2">
    <name type="scientific">Rhodoblastus acidophilus</name>
    <name type="common">Rhodopseudomonas acidophila</name>
    <dbReference type="NCBI Taxonomy" id="1074"/>
    <lineage>
        <taxon>Bacteria</taxon>
        <taxon>Pseudomonadati</taxon>
        <taxon>Pseudomonadota</taxon>
        <taxon>Alphaproteobacteria</taxon>
        <taxon>Hyphomicrobiales</taxon>
        <taxon>Rhodoblastaceae</taxon>
        <taxon>Rhodoblastus</taxon>
    </lineage>
</organism>
<dbReference type="RefSeq" id="WP_088519628.1">
    <property type="nucleotide sequence ID" value="NZ_FYDG01000002.1"/>
</dbReference>
<proteinExistence type="predicted"/>
<sequence>MSAFTAIILVCQLSTPPQACDEAHAVDVISTHVESELACMHGSQEAVARGALREGIGETLYVKTLCRKSAHAALLLQK</sequence>
<dbReference type="OrthoDB" id="7997682at2"/>
<dbReference type="Proteomes" id="UP000198418">
    <property type="component" value="Unassembled WGS sequence"/>
</dbReference>
<dbReference type="AlphaFoldDB" id="A0A212QYD5"/>
<evidence type="ECO:0000313" key="1">
    <source>
        <dbReference type="EMBL" id="SNB64729.1"/>
    </source>
</evidence>
<reference evidence="2" key="1">
    <citation type="submission" date="2017-06" db="EMBL/GenBank/DDBJ databases">
        <authorList>
            <person name="Varghese N."/>
            <person name="Submissions S."/>
        </authorList>
    </citation>
    <scope>NUCLEOTIDE SEQUENCE [LARGE SCALE GENOMIC DNA]</scope>
    <source>
        <strain evidence="2">DSM 137</strain>
    </source>
</reference>
<gene>
    <name evidence="1" type="ORF">SAMN06265338_10283</name>
</gene>
<name>A0A212QYD5_RHOAC</name>